<dbReference type="KEGG" id="nml:Namu_2726"/>
<sequence>MLAQDEAPVVRRNAAVTCAEPGVLRILSRDPDPATTRIARTTLRRLMRRPKPPRAGRT</sequence>
<organism evidence="1 2">
    <name type="scientific">Nakamurella multipartita (strain ATCC 700099 / DSM 44233 / CIP 104796 / JCM 9543 / NBRC 105858 / Y-104)</name>
    <name type="common">Microsphaera multipartita</name>
    <dbReference type="NCBI Taxonomy" id="479431"/>
    <lineage>
        <taxon>Bacteria</taxon>
        <taxon>Bacillati</taxon>
        <taxon>Actinomycetota</taxon>
        <taxon>Actinomycetes</taxon>
        <taxon>Nakamurellales</taxon>
        <taxon>Nakamurellaceae</taxon>
        <taxon>Nakamurella</taxon>
    </lineage>
</organism>
<dbReference type="HOGENOM" id="CLU_2974668_0_0_11"/>
<dbReference type="InParanoid" id="C8X8L7"/>
<keyword evidence="2" id="KW-1185">Reference proteome</keyword>
<accession>C8X8L7</accession>
<reference evidence="1 2" key="2">
    <citation type="journal article" date="2010" name="Stand. Genomic Sci.">
        <title>Complete genome sequence of Nakamurella multipartita type strain (Y-104).</title>
        <authorList>
            <person name="Tice H."/>
            <person name="Mayilraj S."/>
            <person name="Sims D."/>
            <person name="Lapidus A."/>
            <person name="Nolan M."/>
            <person name="Lucas S."/>
            <person name="Glavina Del Rio T."/>
            <person name="Copeland A."/>
            <person name="Cheng J.F."/>
            <person name="Meincke L."/>
            <person name="Bruce D."/>
            <person name="Goodwin L."/>
            <person name="Pitluck S."/>
            <person name="Ivanova N."/>
            <person name="Mavromatis K."/>
            <person name="Ovchinnikova G."/>
            <person name="Pati A."/>
            <person name="Chen A."/>
            <person name="Palaniappan K."/>
            <person name="Land M."/>
            <person name="Hauser L."/>
            <person name="Chang Y.J."/>
            <person name="Jeffries C.D."/>
            <person name="Detter J.C."/>
            <person name="Brettin T."/>
            <person name="Rohde M."/>
            <person name="Goker M."/>
            <person name="Bristow J."/>
            <person name="Eisen J.A."/>
            <person name="Markowitz V."/>
            <person name="Hugenholtz P."/>
            <person name="Kyrpides N.C."/>
            <person name="Klenk H.P."/>
            <person name="Chen F."/>
        </authorList>
    </citation>
    <scope>NUCLEOTIDE SEQUENCE [LARGE SCALE GENOMIC DNA]</scope>
    <source>
        <strain evidence="2">ATCC 700099 / DSM 44233 / CIP 104796 / JCM 9543 / NBRC 105858 / Y-104</strain>
    </source>
</reference>
<evidence type="ECO:0000313" key="1">
    <source>
        <dbReference type="EMBL" id="ACV79072.1"/>
    </source>
</evidence>
<reference evidence="2" key="1">
    <citation type="submission" date="2009-09" db="EMBL/GenBank/DDBJ databases">
        <title>The complete genome of Nakamurella multipartita DSM 44233.</title>
        <authorList>
            <consortium name="US DOE Joint Genome Institute (JGI-PGF)"/>
            <person name="Lucas S."/>
            <person name="Copeland A."/>
            <person name="Lapidus A."/>
            <person name="Glavina del Rio T."/>
            <person name="Dalin E."/>
            <person name="Tice H."/>
            <person name="Bruce D."/>
            <person name="Goodwin L."/>
            <person name="Pitluck S."/>
            <person name="Kyrpides N."/>
            <person name="Mavromatis K."/>
            <person name="Ivanova N."/>
            <person name="Ovchinnikova G."/>
            <person name="Sims D."/>
            <person name="Meincke L."/>
            <person name="Brettin T."/>
            <person name="Detter J.C."/>
            <person name="Han C."/>
            <person name="Larimer F."/>
            <person name="Land M."/>
            <person name="Hauser L."/>
            <person name="Markowitz V."/>
            <person name="Cheng J.-F."/>
            <person name="Hugenholtz P."/>
            <person name="Woyke T."/>
            <person name="Wu D."/>
            <person name="Klenk H.-P."/>
            <person name="Eisen J.A."/>
        </authorList>
    </citation>
    <scope>NUCLEOTIDE SEQUENCE [LARGE SCALE GENOMIC DNA]</scope>
    <source>
        <strain evidence="2">ATCC 700099 / DSM 44233 / CIP 104796 / JCM 9543 / NBRC 105858 / Y-104</strain>
    </source>
</reference>
<name>C8X8L7_NAKMY</name>
<dbReference type="STRING" id="479431.Namu_2726"/>
<dbReference type="RefSeq" id="WP_015747951.1">
    <property type="nucleotide sequence ID" value="NC_013235.1"/>
</dbReference>
<dbReference type="EMBL" id="CP001737">
    <property type="protein sequence ID" value="ACV79072.1"/>
    <property type="molecule type" value="Genomic_DNA"/>
</dbReference>
<evidence type="ECO:0000313" key="2">
    <source>
        <dbReference type="Proteomes" id="UP000002218"/>
    </source>
</evidence>
<dbReference type="AlphaFoldDB" id="C8X8L7"/>
<proteinExistence type="predicted"/>
<protein>
    <submittedName>
        <fullName evidence="1">Uncharacterized protein</fullName>
    </submittedName>
</protein>
<dbReference type="Proteomes" id="UP000002218">
    <property type="component" value="Chromosome"/>
</dbReference>
<gene>
    <name evidence="1" type="ordered locus">Namu_2726</name>
</gene>